<dbReference type="InterPro" id="IPR050966">
    <property type="entry name" value="Glutamyl_endopeptidase"/>
</dbReference>
<dbReference type="GO" id="GO:0008233">
    <property type="term" value="F:peptidase activity"/>
    <property type="evidence" value="ECO:0007669"/>
    <property type="project" value="UniProtKB-KW"/>
</dbReference>
<dbReference type="InterPro" id="IPR008256">
    <property type="entry name" value="Peptidase_S1B"/>
</dbReference>
<sequence>MNFKLKSVRKPADTEFGSLEARTAPVSEEKIAERLTAAPDGPPSKISELVRRRIVIGKSKVSIAPPVENGLETVFNADERTRIVSTDQYPWKLICALEIDAMTGTYVGTGWVVGPRTLITAGHCVFDSKQMGGWAREIRVTPGRDRERRPFGSFVARRFSTLNLWTEKQDADYDIAAIHLDADLFPATEAFRVGALPDEELQDYLINVSGYPASPGGGTELYWAKNRIRAVTTRRIFYDVDTSGGQSGGPAYVFPDENAHPVVVGIHAYGEGGTPGSIAMRVNSAPRVLPEVVEQIEAWRDEDLESS</sequence>
<evidence type="ECO:0000256" key="4">
    <source>
        <dbReference type="ARBA" id="ARBA00022801"/>
    </source>
</evidence>
<dbReference type="PRINTS" id="PR00839">
    <property type="entry name" value="V8PROTEASE"/>
</dbReference>
<comment type="caution">
    <text evidence="8">The sequence shown here is derived from an EMBL/GenBank/DDBJ whole genome shotgun (WGS) entry which is preliminary data.</text>
</comment>
<dbReference type="PANTHER" id="PTHR15462">
    <property type="entry name" value="SERINE PROTEASE"/>
    <property type="match status" value="1"/>
</dbReference>
<dbReference type="EC" id="3.4.21.-" evidence="6"/>
<dbReference type="SMART" id="SM00020">
    <property type="entry name" value="Tryp_SPc"/>
    <property type="match status" value="1"/>
</dbReference>
<dbReference type="RefSeq" id="WP_254019302.1">
    <property type="nucleotide sequence ID" value="NZ_CAKXZT010000130.1"/>
</dbReference>
<keyword evidence="9" id="KW-1185">Reference proteome</keyword>
<reference evidence="8 9" key="1">
    <citation type="submission" date="2022-03" db="EMBL/GenBank/DDBJ databases">
        <authorList>
            <person name="Brunel B."/>
        </authorList>
    </citation>
    <scope>NUCLEOTIDE SEQUENCE [LARGE SCALE GENOMIC DNA]</scope>
    <source>
        <strain evidence="8">STM5069sample</strain>
    </source>
</reference>
<proteinExistence type="inferred from homology"/>
<keyword evidence="2 6" id="KW-0645">Protease</keyword>
<feature type="domain" description="Peptidase S1" evidence="7">
    <location>
        <begin position="55"/>
        <end position="305"/>
    </location>
</feature>
<keyword evidence="4 6" id="KW-0378">Hydrolase</keyword>
<dbReference type="Gene3D" id="2.40.10.10">
    <property type="entry name" value="Trypsin-like serine proteases"/>
    <property type="match status" value="2"/>
</dbReference>
<evidence type="ECO:0000313" key="8">
    <source>
        <dbReference type="EMBL" id="CAH2402753.1"/>
    </source>
</evidence>
<dbReference type="PROSITE" id="PS50240">
    <property type="entry name" value="TRYPSIN_DOM"/>
    <property type="match status" value="1"/>
</dbReference>
<evidence type="ECO:0000256" key="6">
    <source>
        <dbReference type="RuleBase" id="RU004296"/>
    </source>
</evidence>
<dbReference type="Proteomes" id="UP001153050">
    <property type="component" value="Unassembled WGS sequence"/>
</dbReference>
<organism evidence="8 9">
    <name type="scientific">Mesorhizobium escarrei</name>
    <dbReference type="NCBI Taxonomy" id="666018"/>
    <lineage>
        <taxon>Bacteria</taxon>
        <taxon>Pseudomonadati</taxon>
        <taxon>Pseudomonadota</taxon>
        <taxon>Alphaproteobacteria</taxon>
        <taxon>Hyphomicrobiales</taxon>
        <taxon>Phyllobacteriaceae</taxon>
        <taxon>Mesorhizobium</taxon>
    </lineage>
</organism>
<dbReference type="InterPro" id="IPR009003">
    <property type="entry name" value="Peptidase_S1_PA"/>
</dbReference>
<dbReference type="Pfam" id="PF13365">
    <property type="entry name" value="Trypsin_2"/>
    <property type="match status" value="1"/>
</dbReference>
<dbReference type="InterPro" id="IPR028301">
    <property type="entry name" value="V8_his_AS"/>
</dbReference>
<name>A0ABM9E278_9HYPH</name>
<dbReference type="PANTHER" id="PTHR15462:SF8">
    <property type="entry name" value="SERINE PROTEASE"/>
    <property type="match status" value="1"/>
</dbReference>
<accession>A0ABM9E278</accession>
<evidence type="ECO:0000256" key="1">
    <source>
        <dbReference type="ARBA" id="ARBA00008764"/>
    </source>
</evidence>
<keyword evidence="5 6" id="KW-0720">Serine protease</keyword>
<dbReference type="PROSITE" id="PS00134">
    <property type="entry name" value="TRYPSIN_HIS"/>
    <property type="match status" value="1"/>
</dbReference>
<keyword evidence="3" id="KW-0732">Signal</keyword>
<dbReference type="PROSITE" id="PS00672">
    <property type="entry name" value="V8_HIS"/>
    <property type="match status" value="1"/>
</dbReference>
<evidence type="ECO:0000256" key="5">
    <source>
        <dbReference type="ARBA" id="ARBA00022825"/>
    </source>
</evidence>
<evidence type="ECO:0000256" key="2">
    <source>
        <dbReference type="ARBA" id="ARBA00022670"/>
    </source>
</evidence>
<protein>
    <recommendedName>
        <fullName evidence="6">Serine protease</fullName>
        <ecNumber evidence="6">3.4.21.-</ecNumber>
    </recommendedName>
</protein>
<dbReference type="InterPro" id="IPR001254">
    <property type="entry name" value="Trypsin_dom"/>
</dbReference>
<evidence type="ECO:0000313" key="9">
    <source>
        <dbReference type="Proteomes" id="UP001153050"/>
    </source>
</evidence>
<dbReference type="InterPro" id="IPR043504">
    <property type="entry name" value="Peptidase_S1_PA_chymotrypsin"/>
</dbReference>
<dbReference type="SUPFAM" id="SSF50494">
    <property type="entry name" value="Trypsin-like serine proteases"/>
    <property type="match status" value="1"/>
</dbReference>
<gene>
    <name evidence="8" type="ORF">MES5069_350036</name>
</gene>
<dbReference type="EMBL" id="CAKXZT010000130">
    <property type="protein sequence ID" value="CAH2402753.1"/>
    <property type="molecule type" value="Genomic_DNA"/>
</dbReference>
<evidence type="ECO:0000259" key="7">
    <source>
        <dbReference type="PROSITE" id="PS50240"/>
    </source>
</evidence>
<dbReference type="GO" id="GO:0006508">
    <property type="term" value="P:proteolysis"/>
    <property type="evidence" value="ECO:0007669"/>
    <property type="project" value="UniProtKB-KW"/>
</dbReference>
<dbReference type="InterPro" id="IPR018114">
    <property type="entry name" value="TRYPSIN_HIS"/>
</dbReference>
<comment type="similarity">
    <text evidence="1 6">Belongs to the peptidase S1B family.</text>
</comment>
<evidence type="ECO:0000256" key="3">
    <source>
        <dbReference type="ARBA" id="ARBA00022729"/>
    </source>
</evidence>